<dbReference type="Proteomes" id="UP000035170">
    <property type="component" value="Unassembled WGS sequence"/>
</dbReference>
<organism evidence="5 6">
    <name type="scientific">Variovorax paradoxus</name>
    <dbReference type="NCBI Taxonomy" id="34073"/>
    <lineage>
        <taxon>Bacteria</taxon>
        <taxon>Pseudomonadati</taxon>
        <taxon>Pseudomonadota</taxon>
        <taxon>Betaproteobacteria</taxon>
        <taxon>Burkholderiales</taxon>
        <taxon>Comamonadaceae</taxon>
        <taxon>Variovorax</taxon>
    </lineage>
</organism>
<dbReference type="PANTHER" id="PTHR44051">
    <property type="entry name" value="GLUTATHIONE S-TRANSFERASE-RELATED"/>
    <property type="match status" value="1"/>
</dbReference>
<dbReference type="InterPro" id="IPR036249">
    <property type="entry name" value="Thioredoxin-like_sf"/>
</dbReference>
<dbReference type="PATRIC" id="fig|34073.19.peg.5552"/>
<dbReference type="Pfam" id="PF02798">
    <property type="entry name" value="GST_N"/>
    <property type="match status" value="1"/>
</dbReference>
<evidence type="ECO:0000313" key="6">
    <source>
        <dbReference type="Proteomes" id="UP000035170"/>
    </source>
</evidence>
<dbReference type="InterPro" id="IPR040079">
    <property type="entry name" value="Glutathione_S-Trfase"/>
</dbReference>
<dbReference type="EMBL" id="JZWI01000034">
    <property type="protein sequence ID" value="KLN53434.1"/>
    <property type="molecule type" value="Genomic_DNA"/>
</dbReference>
<feature type="domain" description="GST N-terminal" evidence="3">
    <location>
        <begin position="10"/>
        <end position="91"/>
    </location>
</feature>
<dbReference type="PROSITE" id="PS50405">
    <property type="entry name" value="GST_CTER"/>
    <property type="match status" value="1"/>
</dbReference>
<dbReference type="CDD" id="cd03206">
    <property type="entry name" value="GST_C_7"/>
    <property type="match status" value="1"/>
</dbReference>
<evidence type="ECO:0000259" key="3">
    <source>
        <dbReference type="PROSITE" id="PS50404"/>
    </source>
</evidence>
<evidence type="ECO:0000256" key="1">
    <source>
        <dbReference type="ARBA" id="ARBA00022679"/>
    </source>
</evidence>
<dbReference type="InterPro" id="IPR004045">
    <property type="entry name" value="Glutathione_S-Trfase_N"/>
</dbReference>
<dbReference type="EC" id="4.5.1.3" evidence="5"/>
<proteinExistence type="inferred from homology"/>
<dbReference type="InterPro" id="IPR036282">
    <property type="entry name" value="Glutathione-S-Trfase_C_sf"/>
</dbReference>
<dbReference type="SFLD" id="SFLDS00019">
    <property type="entry name" value="Glutathione_Transferase_(cytos"/>
    <property type="match status" value="1"/>
</dbReference>
<dbReference type="InterPro" id="IPR010987">
    <property type="entry name" value="Glutathione-S-Trfase_C-like"/>
</dbReference>
<evidence type="ECO:0000313" key="5">
    <source>
        <dbReference type="EMBL" id="KLN53434.1"/>
    </source>
</evidence>
<dbReference type="GO" id="GO:0018834">
    <property type="term" value="F:dichloromethane dehalogenase activity"/>
    <property type="evidence" value="ECO:0007669"/>
    <property type="project" value="UniProtKB-EC"/>
</dbReference>
<sequence length="220" mass="23689">MNAIASPPVQPIKLYGSAISGHVHRVRLFLSMLGLPFEVVELDLKKRDNRTPEFLARNPFGQVPVIEDGETTLADSNAILVYLNERYSADPARWMPRDPVGAARVQRWFSVAAGPLAYGPAAARVMALFGLAADPAETVTRSHALLAVMEIHLGQQPFLAGPAATLADIANYAYVAHAPEGRVSLDAYPQVRAWLARVEALPGFVPMVRTPVGLAAATES</sequence>
<comment type="caution">
    <text evidence="5">The sequence shown here is derived from an EMBL/GenBank/DDBJ whole genome shotgun (WGS) entry which is preliminary data.</text>
</comment>
<feature type="domain" description="GST C-terminal" evidence="4">
    <location>
        <begin position="98"/>
        <end position="220"/>
    </location>
</feature>
<reference evidence="5 6" key="1">
    <citation type="submission" date="2015-03" db="EMBL/GenBank/DDBJ databases">
        <title>Genome sequence of Variovorax paradoxus TBEA6.</title>
        <authorList>
            <person name="Poehlein A."/>
            <person name="Schuldes J."/>
            <person name="Wuebbeler J.H."/>
            <person name="Hiessl S."/>
            <person name="Steinbuechel A."/>
            <person name="Daniel R."/>
        </authorList>
    </citation>
    <scope>NUCLEOTIDE SEQUENCE [LARGE SCALE GENOMIC DNA]</scope>
    <source>
        <strain evidence="5 6">TBEA6</strain>
    </source>
</reference>
<gene>
    <name evidence="5" type="primary">dcmA2</name>
    <name evidence="5" type="ORF">VPARA_54310</name>
</gene>
<dbReference type="SUPFAM" id="SSF52833">
    <property type="entry name" value="Thioredoxin-like"/>
    <property type="match status" value="1"/>
</dbReference>
<dbReference type="CDD" id="cd03056">
    <property type="entry name" value="GST_N_4"/>
    <property type="match status" value="1"/>
</dbReference>
<accession>A0A0H2LTD7</accession>
<name>A0A0H2LTD7_VARPD</name>
<comment type="similarity">
    <text evidence="2">Belongs to the GST superfamily.</text>
</comment>
<dbReference type="AlphaFoldDB" id="A0A0H2LTD7"/>
<dbReference type="InterPro" id="IPR004046">
    <property type="entry name" value="GST_C"/>
</dbReference>
<dbReference type="FunFam" id="3.40.30.10:FF:000016">
    <property type="entry name" value="Glutathione S-transferase F2"/>
    <property type="match status" value="1"/>
</dbReference>
<evidence type="ECO:0000256" key="2">
    <source>
        <dbReference type="RuleBase" id="RU003494"/>
    </source>
</evidence>
<dbReference type="PANTHER" id="PTHR44051:SF2">
    <property type="entry name" value="HYPOTHETICAL GLUTATHIONE S-TRANSFERASE LIKE PROTEIN"/>
    <property type="match status" value="1"/>
</dbReference>
<dbReference type="PROSITE" id="PS50404">
    <property type="entry name" value="GST_NTER"/>
    <property type="match status" value="1"/>
</dbReference>
<dbReference type="Pfam" id="PF00043">
    <property type="entry name" value="GST_C"/>
    <property type="match status" value="1"/>
</dbReference>
<keyword evidence="6" id="KW-1185">Reference proteome</keyword>
<dbReference type="SUPFAM" id="SSF47616">
    <property type="entry name" value="GST C-terminal domain-like"/>
    <property type="match status" value="1"/>
</dbReference>
<protein>
    <submittedName>
        <fullName evidence="5">Dichloromethane dehalogenase</fullName>
        <ecNumber evidence="5">4.5.1.3</ecNumber>
    </submittedName>
</protein>
<dbReference type="SFLD" id="SFLDG00358">
    <property type="entry name" value="Main_(cytGST)"/>
    <property type="match status" value="1"/>
</dbReference>
<dbReference type="GO" id="GO:0016740">
    <property type="term" value="F:transferase activity"/>
    <property type="evidence" value="ECO:0007669"/>
    <property type="project" value="UniProtKB-KW"/>
</dbReference>
<dbReference type="Gene3D" id="1.20.1050.10">
    <property type="match status" value="1"/>
</dbReference>
<dbReference type="RefSeq" id="WP_021012842.1">
    <property type="nucleotide sequence ID" value="NZ_JZWI01000034.1"/>
</dbReference>
<keyword evidence="1" id="KW-0808">Transferase</keyword>
<keyword evidence="5" id="KW-0456">Lyase</keyword>
<dbReference type="SFLD" id="SFLDG01151">
    <property type="entry name" value="Main.2:_Nu-like"/>
    <property type="match status" value="1"/>
</dbReference>
<evidence type="ECO:0000259" key="4">
    <source>
        <dbReference type="PROSITE" id="PS50405"/>
    </source>
</evidence>
<dbReference type="Gene3D" id="3.40.30.10">
    <property type="entry name" value="Glutaredoxin"/>
    <property type="match status" value="1"/>
</dbReference>